<gene>
    <name evidence="2" type="ORF">IPOD504_LOCUS2988</name>
</gene>
<evidence type="ECO:0000256" key="1">
    <source>
        <dbReference type="SAM" id="MobiDB-lite"/>
    </source>
</evidence>
<sequence>MSTLVTCLPVERTTQTGINFVPLAKYRTRHAPWRSAPTIRRLASWPAVWKAGRVPSAPKDWHSGRVAVAARPIGNVTGTPGNVLEVGFLPVTSLHSTCANRASYMTSIAALLGSNECQRAGTNRSEFADPIANNIEALSLMDGPKISEDERSTTERGPRGAVAGGRGQFGRFDDGQALNASAPNPLGRTADEWEPSFSSS</sequence>
<reference evidence="2" key="1">
    <citation type="submission" date="2022-03" db="EMBL/GenBank/DDBJ databases">
        <authorList>
            <person name="Martin H S."/>
        </authorList>
    </citation>
    <scope>NUCLEOTIDE SEQUENCE</scope>
</reference>
<keyword evidence="3" id="KW-1185">Reference proteome</keyword>
<feature type="compositionally biased region" description="Basic and acidic residues" evidence="1">
    <location>
        <begin position="145"/>
        <end position="158"/>
    </location>
</feature>
<protein>
    <recommendedName>
        <fullName evidence="4">Succinate dehydrogenase assembly factor 4, mitochondrial</fullName>
    </recommendedName>
</protein>
<name>A0ABN8HYA4_9NEOP</name>
<proteinExistence type="predicted"/>
<dbReference type="Proteomes" id="UP000837857">
    <property type="component" value="Chromosome 13"/>
</dbReference>
<organism evidence="2 3">
    <name type="scientific">Iphiclides podalirius</name>
    <name type="common">scarce swallowtail</name>
    <dbReference type="NCBI Taxonomy" id="110791"/>
    <lineage>
        <taxon>Eukaryota</taxon>
        <taxon>Metazoa</taxon>
        <taxon>Ecdysozoa</taxon>
        <taxon>Arthropoda</taxon>
        <taxon>Hexapoda</taxon>
        <taxon>Insecta</taxon>
        <taxon>Pterygota</taxon>
        <taxon>Neoptera</taxon>
        <taxon>Endopterygota</taxon>
        <taxon>Lepidoptera</taxon>
        <taxon>Glossata</taxon>
        <taxon>Ditrysia</taxon>
        <taxon>Papilionoidea</taxon>
        <taxon>Papilionidae</taxon>
        <taxon>Papilioninae</taxon>
        <taxon>Iphiclides</taxon>
    </lineage>
</organism>
<dbReference type="EMBL" id="OW152825">
    <property type="protein sequence ID" value="CAH2041208.1"/>
    <property type="molecule type" value="Genomic_DNA"/>
</dbReference>
<evidence type="ECO:0000313" key="2">
    <source>
        <dbReference type="EMBL" id="CAH2041208.1"/>
    </source>
</evidence>
<feature type="region of interest" description="Disordered" evidence="1">
    <location>
        <begin position="142"/>
        <end position="200"/>
    </location>
</feature>
<evidence type="ECO:0000313" key="3">
    <source>
        <dbReference type="Proteomes" id="UP000837857"/>
    </source>
</evidence>
<evidence type="ECO:0008006" key="4">
    <source>
        <dbReference type="Google" id="ProtNLM"/>
    </source>
</evidence>
<feature type="non-terminal residue" evidence="2">
    <location>
        <position position="1"/>
    </location>
</feature>
<accession>A0ABN8HYA4</accession>